<dbReference type="PANTHER" id="PTHR13696:SF52">
    <property type="entry name" value="PARA FAMILY PROTEIN CT_582"/>
    <property type="match status" value="1"/>
</dbReference>
<dbReference type="InterPro" id="IPR025669">
    <property type="entry name" value="AAA_dom"/>
</dbReference>
<dbReference type="Pfam" id="PF13614">
    <property type="entry name" value="AAA_31"/>
    <property type="match status" value="1"/>
</dbReference>
<proteinExistence type="predicted"/>
<dbReference type="KEGG" id="mros:EHO51_20390"/>
<reference evidence="2 3" key="1">
    <citation type="submission" date="2018-11" db="EMBL/GenBank/DDBJ databases">
        <title>Genome squencing of methanotrophic bacteria isolated from alkaline groundwater in Korea.</title>
        <authorList>
            <person name="Nguyen L.N."/>
        </authorList>
    </citation>
    <scope>NUCLEOTIDE SEQUENCE [LARGE SCALE GENOMIC DNA]</scope>
    <source>
        <strain evidence="2 3">GW6</strain>
        <plasmid evidence="3">pgw6_2</plasmid>
    </source>
</reference>
<keyword evidence="2" id="KW-0614">Plasmid</keyword>
<dbReference type="SUPFAM" id="SSF52540">
    <property type="entry name" value="P-loop containing nucleoside triphosphate hydrolases"/>
    <property type="match status" value="1"/>
</dbReference>
<evidence type="ECO:0000313" key="2">
    <source>
        <dbReference type="EMBL" id="AZG79156.1"/>
    </source>
</evidence>
<organism evidence="2 3">
    <name type="scientific">Methylocystis rosea</name>
    <dbReference type="NCBI Taxonomy" id="173366"/>
    <lineage>
        <taxon>Bacteria</taxon>
        <taxon>Pseudomonadati</taxon>
        <taxon>Pseudomonadota</taxon>
        <taxon>Alphaproteobacteria</taxon>
        <taxon>Hyphomicrobiales</taxon>
        <taxon>Methylocystaceae</taxon>
        <taxon>Methylocystis</taxon>
    </lineage>
</organism>
<dbReference type="NCBIfam" id="TIGR03453">
    <property type="entry name" value="partition_RepA"/>
    <property type="match status" value="1"/>
</dbReference>
<evidence type="ECO:0000259" key="1">
    <source>
        <dbReference type="Pfam" id="PF13614"/>
    </source>
</evidence>
<name>A0A3G8MBF3_9HYPH</name>
<dbReference type="CDD" id="cd02042">
    <property type="entry name" value="ParAB_family"/>
    <property type="match status" value="1"/>
</dbReference>
<gene>
    <name evidence="2" type="primary">repA</name>
    <name evidence="2" type="ORF">EHO51_20390</name>
</gene>
<dbReference type="AlphaFoldDB" id="A0A3G8MBF3"/>
<dbReference type="InterPro" id="IPR027417">
    <property type="entry name" value="P-loop_NTPase"/>
</dbReference>
<protein>
    <submittedName>
        <fullName evidence="2">Plasmid partitioning protein RepA</fullName>
    </submittedName>
</protein>
<dbReference type="Gene3D" id="3.40.50.300">
    <property type="entry name" value="P-loop containing nucleotide triphosphate hydrolases"/>
    <property type="match status" value="1"/>
</dbReference>
<evidence type="ECO:0000313" key="3">
    <source>
        <dbReference type="Proteomes" id="UP000273982"/>
    </source>
</evidence>
<dbReference type="InterPro" id="IPR050678">
    <property type="entry name" value="DNA_Partitioning_ATPase"/>
</dbReference>
<accession>A0A3G8MBF3</accession>
<dbReference type="EMBL" id="CP034088">
    <property type="protein sequence ID" value="AZG79156.1"/>
    <property type="molecule type" value="Genomic_DNA"/>
</dbReference>
<dbReference type="InterPro" id="IPR017818">
    <property type="entry name" value="Plasmid_partition_RepA"/>
</dbReference>
<dbReference type="RefSeq" id="WP_124740604.1">
    <property type="nucleotide sequence ID" value="NZ_CP034088.1"/>
</dbReference>
<sequence length="403" mass="44816">MARKPAATTPQATELRTLIQRHAHDLSEQLQAHQRNNFPPSAEKSIRLFSPAEAAKLVGIHEGYLRQIASEGRGIAATVTNGRRSYSVEDIQNIRRILDQSARGDRRYLPHRIEGEHLQIITVMNFKGGSGKTTTSAHLSQYLALHGYRVLAIDLDPQASLSALFGSQPELDVGPNETLYGAIRYDEHRRSISEVVRGTYIPSLHLIPAHLELMEFEHETPRALMQRAPGDLMFFGRIAQAIAEAQNLYDIVVIDCPPQLGYLTLSALSAATAVLITVHPQMLDVLSMSQFLTMTGDLLEVVADAGGTTNYDWMNYLVTRFEPSDGPQNQMVAFLRSIFGQHVLIHPMLKSTAISDASITNQTLYEVERQQFTRSTYDRAIESMNQVNGEIEGLIRGAWGRAA</sequence>
<dbReference type="PANTHER" id="PTHR13696">
    <property type="entry name" value="P-LOOP CONTAINING NUCLEOSIDE TRIPHOSPHATE HYDROLASE"/>
    <property type="match status" value="1"/>
</dbReference>
<geneLocation type="plasmid" evidence="3">
    <name>pgw6_2</name>
</geneLocation>
<feature type="domain" description="AAA" evidence="1">
    <location>
        <begin position="119"/>
        <end position="295"/>
    </location>
</feature>
<dbReference type="NCBIfam" id="NF010443">
    <property type="entry name" value="PRK13869.1"/>
    <property type="match status" value="1"/>
</dbReference>
<dbReference type="Proteomes" id="UP000273982">
    <property type="component" value="Plasmid pGW6_2"/>
</dbReference>